<feature type="domain" description="PAC" evidence="19">
    <location>
        <begin position="385"/>
        <end position="437"/>
    </location>
</feature>
<evidence type="ECO:0000256" key="6">
    <source>
        <dbReference type="ARBA" id="ARBA00022606"/>
    </source>
</evidence>
<dbReference type="InterPro" id="IPR011102">
    <property type="entry name" value="Sig_transdc_His_kinase_HWE"/>
</dbReference>
<comment type="caution">
    <text evidence="20">The sequence shown here is derived from an EMBL/GenBank/DDBJ whole genome shotgun (WGS) entry which is preliminary data.</text>
</comment>
<dbReference type="Proteomes" id="UP001156856">
    <property type="component" value="Unassembled WGS sequence"/>
</dbReference>
<dbReference type="InterPro" id="IPR013655">
    <property type="entry name" value="PAS_fold_3"/>
</dbReference>
<keyword evidence="13" id="KW-0067">ATP-binding</keyword>
<evidence type="ECO:0000313" key="20">
    <source>
        <dbReference type="EMBL" id="GLS65294.1"/>
    </source>
</evidence>
<dbReference type="SMART" id="SM00086">
    <property type="entry name" value="PAC"/>
    <property type="match status" value="3"/>
</dbReference>
<evidence type="ECO:0000256" key="11">
    <source>
        <dbReference type="ARBA" id="ARBA00022741"/>
    </source>
</evidence>
<accession>A0ABQ6DMI0</accession>
<comment type="catalytic activity">
    <reaction evidence="1">
        <text>ATP + protein L-histidine = ADP + protein N-phospho-L-histidine.</text>
        <dbReference type="EC" id="2.7.13.3"/>
    </reaction>
</comment>
<dbReference type="SUPFAM" id="SSF55781">
    <property type="entry name" value="GAF domain-like"/>
    <property type="match status" value="1"/>
</dbReference>
<dbReference type="Pfam" id="PF07536">
    <property type="entry name" value="HWE_HK"/>
    <property type="match status" value="1"/>
</dbReference>
<evidence type="ECO:0000256" key="10">
    <source>
        <dbReference type="ARBA" id="ARBA00022737"/>
    </source>
</evidence>
<sequence length="764" mass="86764">MIAHCRGIAMPDREQMMKRQQVLADFGEFSLCSEDLDEVLTEACRLVGEALGTRRAKILEIQQDGQCLLVRAGVGWDPDIVGQLRLPMSERSSETFAIKEGKPVITQDIRQEERFEVPKFMKKAGVMALANVPIFVPGRKAYGLLQVDATEPREFGNEDVEFLRTYTTILGPVIDRLRKVGTLRSSEERFRLVVENARDYAIFTTDPEDRITDWYPGAEFVFGWKAREVIGQPAAITFTPEDREAGEDSEETANAAREGSAPNVRWHLRKDGTRVFIEGMTTALHHPDGSLRGFLKIGQDVTKRRAADRALRESEERFRAFVTASSDVVYRMSSDWSEMQELEGRGFLYNTPEPNRAWMDHYIHPDDQPVVQAAINQAIRTKTMFELEHRVRRADGSLGWTDSRAVPLLDEQGEITAWFGAASDVTDRKLVEEALRESEARFRAIADVVPECLWRSDPEGRVTWFNERWFAYTGQSPEEAQEHGWLDTLHPDDRERCMTRFRAAMSEGKTYSGEYRIRAADGQYRWFLARAEPLRDGAGRTIQIFGAATDIHDLRELQEQQSVIVAELQHRTRNLITVVRAIAQQTLAASSSLQVFRSQFNDRLSALSRVQGLLSRADQEPITIRALIQTELDALGADHRERIVLEGPAVTLRKGSVQTLALAVHELATNAQKYGALSTEPGQLTVRWRVHVPEGEGRRLALDWYEQGIRLPEEEPARRGYGRELIERALPYVLQARTRYELGETELRCSIDLPLTARTKKASP</sequence>
<keyword evidence="21" id="KW-1185">Reference proteome</keyword>
<dbReference type="InterPro" id="IPR036890">
    <property type="entry name" value="HATPase_C_sf"/>
</dbReference>
<dbReference type="Pfam" id="PF00989">
    <property type="entry name" value="PAS"/>
    <property type="match status" value="1"/>
</dbReference>
<dbReference type="Gene3D" id="3.30.450.20">
    <property type="entry name" value="PAS domain"/>
    <property type="match status" value="3"/>
</dbReference>
<keyword evidence="15" id="KW-0843">Virulence</keyword>
<keyword evidence="12" id="KW-0418">Kinase</keyword>
<feature type="domain" description="PAC" evidence="19">
    <location>
        <begin position="511"/>
        <end position="563"/>
    </location>
</feature>
<keyword evidence="4" id="KW-0600">Photoreceptor protein</keyword>
<evidence type="ECO:0000256" key="4">
    <source>
        <dbReference type="ARBA" id="ARBA00022543"/>
    </source>
</evidence>
<organism evidence="20 21">
    <name type="scientific">Methylobacterium oxalidis</name>
    <dbReference type="NCBI Taxonomy" id="944322"/>
    <lineage>
        <taxon>Bacteria</taxon>
        <taxon>Pseudomonadati</taxon>
        <taxon>Pseudomonadota</taxon>
        <taxon>Alphaproteobacteria</taxon>
        <taxon>Hyphomicrobiales</taxon>
        <taxon>Methylobacteriaceae</taxon>
        <taxon>Methylobacterium</taxon>
    </lineage>
</organism>
<dbReference type="EC" id="2.7.13.3" evidence="2"/>
<gene>
    <name evidence="20" type="ORF">GCM10007888_36760</name>
</gene>
<dbReference type="PROSITE" id="PS50113">
    <property type="entry name" value="PAC"/>
    <property type="match status" value="3"/>
</dbReference>
<dbReference type="CDD" id="cd00130">
    <property type="entry name" value="PAS"/>
    <property type="match status" value="3"/>
</dbReference>
<protein>
    <recommendedName>
        <fullName evidence="3">Blue-light-activated histidine kinase</fullName>
        <ecNumber evidence="2">2.7.13.3</ecNumber>
    </recommendedName>
</protein>
<dbReference type="Gene3D" id="3.30.565.10">
    <property type="entry name" value="Histidine kinase-like ATPase, C-terminal domain"/>
    <property type="match status" value="1"/>
</dbReference>
<dbReference type="PROSITE" id="PS50112">
    <property type="entry name" value="PAS"/>
    <property type="match status" value="2"/>
</dbReference>
<dbReference type="SMART" id="SM00091">
    <property type="entry name" value="PAS"/>
    <property type="match status" value="2"/>
</dbReference>
<keyword evidence="7" id="KW-0285">Flavoprotein</keyword>
<dbReference type="InterPro" id="IPR000700">
    <property type="entry name" value="PAS-assoc_C"/>
</dbReference>
<keyword evidence="8" id="KW-0288">FMN</keyword>
<evidence type="ECO:0000256" key="2">
    <source>
        <dbReference type="ARBA" id="ARBA00012438"/>
    </source>
</evidence>
<keyword evidence="16" id="KW-0675">Receptor</keyword>
<keyword evidence="10" id="KW-0677">Repeat</keyword>
<dbReference type="InterPro" id="IPR001610">
    <property type="entry name" value="PAC"/>
</dbReference>
<proteinExistence type="predicted"/>
<name>A0ABQ6DMI0_9HYPH</name>
<dbReference type="InterPro" id="IPR003018">
    <property type="entry name" value="GAF"/>
</dbReference>
<dbReference type="InterPro" id="IPR013767">
    <property type="entry name" value="PAS_fold"/>
</dbReference>
<evidence type="ECO:0000256" key="8">
    <source>
        <dbReference type="ARBA" id="ARBA00022643"/>
    </source>
</evidence>
<dbReference type="SUPFAM" id="SSF55785">
    <property type="entry name" value="PYP-like sensor domain (PAS domain)"/>
    <property type="match status" value="3"/>
</dbReference>
<dbReference type="SMART" id="SM00911">
    <property type="entry name" value="HWE_HK"/>
    <property type="match status" value="1"/>
</dbReference>
<dbReference type="InterPro" id="IPR035965">
    <property type="entry name" value="PAS-like_dom_sf"/>
</dbReference>
<dbReference type="Gene3D" id="3.30.450.40">
    <property type="match status" value="1"/>
</dbReference>
<feature type="region of interest" description="Disordered" evidence="17">
    <location>
        <begin position="241"/>
        <end position="261"/>
    </location>
</feature>
<evidence type="ECO:0000259" key="18">
    <source>
        <dbReference type="PROSITE" id="PS50112"/>
    </source>
</evidence>
<evidence type="ECO:0000256" key="3">
    <source>
        <dbReference type="ARBA" id="ARBA00021740"/>
    </source>
</evidence>
<dbReference type="EMBL" id="BSPK01000067">
    <property type="protein sequence ID" value="GLS65294.1"/>
    <property type="molecule type" value="Genomic_DNA"/>
</dbReference>
<evidence type="ECO:0000256" key="15">
    <source>
        <dbReference type="ARBA" id="ARBA00023026"/>
    </source>
</evidence>
<dbReference type="NCBIfam" id="TIGR00229">
    <property type="entry name" value="sensory_box"/>
    <property type="match status" value="3"/>
</dbReference>
<dbReference type="SMART" id="SM00065">
    <property type="entry name" value="GAF"/>
    <property type="match status" value="1"/>
</dbReference>
<dbReference type="Pfam" id="PF08447">
    <property type="entry name" value="PAS_3"/>
    <property type="match status" value="2"/>
</dbReference>
<keyword evidence="6" id="KW-0716">Sensory transduction</keyword>
<evidence type="ECO:0000256" key="13">
    <source>
        <dbReference type="ARBA" id="ARBA00022840"/>
    </source>
</evidence>
<dbReference type="Pfam" id="PF01590">
    <property type="entry name" value="GAF"/>
    <property type="match status" value="1"/>
</dbReference>
<evidence type="ECO:0000256" key="1">
    <source>
        <dbReference type="ARBA" id="ARBA00000085"/>
    </source>
</evidence>
<dbReference type="InterPro" id="IPR000014">
    <property type="entry name" value="PAS"/>
</dbReference>
<evidence type="ECO:0000256" key="12">
    <source>
        <dbReference type="ARBA" id="ARBA00022777"/>
    </source>
</evidence>
<evidence type="ECO:0000313" key="21">
    <source>
        <dbReference type="Proteomes" id="UP001156856"/>
    </source>
</evidence>
<feature type="domain" description="PAS" evidence="18">
    <location>
        <begin position="438"/>
        <end position="508"/>
    </location>
</feature>
<keyword evidence="14" id="KW-0157">Chromophore</keyword>
<reference evidence="21" key="1">
    <citation type="journal article" date="2019" name="Int. J. Syst. Evol. Microbiol.">
        <title>The Global Catalogue of Microorganisms (GCM) 10K type strain sequencing project: providing services to taxonomists for standard genome sequencing and annotation.</title>
        <authorList>
            <consortium name="The Broad Institute Genomics Platform"/>
            <consortium name="The Broad Institute Genome Sequencing Center for Infectious Disease"/>
            <person name="Wu L."/>
            <person name="Ma J."/>
        </authorList>
    </citation>
    <scope>NUCLEOTIDE SEQUENCE [LARGE SCALE GENOMIC DNA]</scope>
    <source>
        <strain evidence="21">NBRC 107715</strain>
    </source>
</reference>
<dbReference type="InterPro" id="IPR029016">
    <property type="entry name" value="GAF-like_dom_sf"/>
</dbReference>
<evidence type="ECO:0000259" key="19">
    <source>
        <dbReference type="PROSITE" id="PS50113"/>
    </source>
</evidence>
<evidence type="ECO:0000256" key="16">
    <source>
        <dbReference type="ARBA" id="ARBA00023170"/>
    </source>
</evidence>
<keyword evidence="9" id="KW-0808">Transferase</keyword>
<feature type="domain" description="PAS" evidence="18">
    <location>
        <begin position="186"/>
        <end position="259"/>
    </location>
</feature>
<keyword evidence="11" id="KW-0547">Nucleotide-binding</keyword>
<evidence type="ECO:0000256" key="14">
    <source>
        <dbReference type="ARBA" id="ARBA00022991"/>
    </source>
</evidence>
<dbReference type="PANTHER" id="PTHR41523">
    <property type="entry name" value="TWO-COMPONENT SYSTEM SENSOR PROTEIN"/>
    <property type="match status" value="1"/>
</dbReference>
<evidence type="ECO:0000256" key="17">
    <source>
        <dbReference type="SAM" id="MobiDB-lite"/>
    </source>
</evidence>
<evidence type="ECO:0000256" key="9">
    <source>
        <dbReference type="ARBA" id="ARBA00022679"/>
    </source>
</evidence>
<evidence type="ECO:0000256" key="7">
    <source>
        <dbReference type="ARBA" id="ARBA00022630"/>
    </source>
</evidence>
<keyword evidence="5" id="KW-0597">Phosphoprotein</keyword>
<feature type="domain" description="PAC" evidence="19">
    <location>
        <begin position="257"/>
        <end position="313"/>
    </location>
</feature>
<dbReference type="PANTHER" id="PTHR41523:SF8">
    <property type="entry name" value="ETHYLENE RESPONSE SENSOR PROTEIN"/>
    <property type="match status" value="1"/>
</dbReference>
<evidence type="ECO:0000256" key="5">
    <source>
        <dbReference type="ARBA" id="ARBA00022553"/>
    </source>
</evidence>